<proteinExistence type="predicted"/>
<evidence type="ECO:0000313" key="3">
    <source>
        <dbReference type="Proteomes" id="UP001231189"/>
    </source>
</evidence>
<comment type="caution">
    <text evidence="2">The sequence shown here is derived from an EMBL/GenBank/DDBJ whole genome shotgun (WGS) entry which is preliminary data.</text>
</comment>
<dbReference type="EMBL" id="JAUUTY010000004">
    <property type="protein sequence ID" value="KAK1645654.1"/>
    <property type="molecule type" value="Genomic_DNA"/>
</dbReference>
<dbReference type="AlphaFoldDB" id="A0AAD8S5K0"/>
<gene>
    <name evidence="2" type="ORF">QYE76_063459</name>
</gene>
<evidence type="ECO:0000313" key="2">
    <source>
        <dbReference type="EMBL" id="KAK1645654.1"/>
    </source>
</evidence>
<feature type="compositionally biased region" description="Basic residues" evidence="1">
    <location>
        <begin position="133"/>
        <end position="143"/>
    </location>
</feature>
<keyword evidence="3" id="KW-1185">Reference proteome</keyword>
<reference evidence="2" key="1">
    <citation type="submission" date="2023-07" db="EMBL/GenBank/DDBJ databases">
        <title>A chromosome-level genome assembly of Lolium multiflorum.</title>
        <authorList>
            <person name="Chen Y."/>
            <person name="Copetti D."/>
            <person name="Kolliker R."/>
            <person name="Studer B."/>
        </authorList>
    </citation>
    <scope>NUCLEOTIDE SEQUENCE</scope>
    <source>
        <strain evidence="2">02402/16</strain>
        <tissue evidence="2">Leaf</tissue>
    </source>
</reference>
<evidence type="ECO:0000256" key="1">
    <source>
        <dbReference type="SAM" id="MobiDB-lite"/>
    </source>
</evidence>
<dbReference type="Proteomes" id="UP001231189">
    <property type="component" value="Unassembled WGS sequence"/>
</dbReference>
<organism evidence="2 3">
    <name type="scientific">Lolium multiflorum</name>
    <name type="common">Italian ryegrass</name>
    <name type="synonym">Lolium perenne subsp. multiflorum</name>
    <dbReference type="NCBI Taxonomy" id="4521"/>
    <lineage>
        <taxon>Eukaryota</taxon>
        <taxon>Viridiplantae</taxon>
        <taxon>Streptophyta</taxon>
        <taxon>Embryophyta</taxon>
        <taxon>Tracheophyta</taxon>
        <taxon>Spermatophyta</taxon>
        <taxon>Magnoliopsida</taxon>
        <taxon>Liliopsida</taxon>
        <taxon>Poales</taxon>
        <taxon>Poaceae</taxon>
        <taxon>BOP clade</taxon>
        <taxon>Pooideae</taxon>
        <taxon>Poodae</taxon>
        <taxon>Poeae</taxon>
        <taxon>Poeae Chloroplast Group 2 (Poeae type)</taxon>
        <taxon>Loliodinae</taxon>
        <taxon>Loliinae</taxon>
        <taxon>Lolium</taxon>
    </lineage>
</organism>
<protein>
    <submittedName>
        <fullName evidence="2">Uncharacterized protein</fullName>
    </submittedName>
</protein>
<name>A0AAD8S5K0_LOLMU</name>
<accession>A0AAD8S5K0</accession>
<sequence>MALNEQDGAANNGFPRRSLHAWEGHLLYQAGYPCPPDTRPPGGGWRLSAGGVPIPPPPPGHALDAAIEEVRLTLSDQERAESRHHPDNYTAWNSYFCGGSRSSPPTTARRLRLAQQRRGTPALVERAGPDARRRPRSHRGRQRARSDDAPAVEVQALAVPAAQRWPVGRPRPGHQQPGADGATAFR</sequence>
<feature type="region of interest" description="Disordered" evidence="1">
    <location>
        <begin position="114"/>
        <end position="186"/>
    </location>
</feature>